<dbReference type="EMBL" id="AWUE01017907">
    <property type="protein sequence ID" value="OMO83945.1"/>
    <property type="molecule type" value="Genomic_DNA"/>
</dbReference>
<evidence type="ECO:0000313" key="1">
    <source>
        <dbReference type="EMBL" id="OMO83945.1"/>
    </source>
</evidence>
<dbReference type="Proteomes" id="UP000187203">
    <property type="component" value="Unassembled WGS sequence"/>
</dbReference>
<dbReference type="AlphaFoldDB" id="A0A1R3IMY4"/>
<evidence type="ECO:0000313" key="2">
    <source>
        <dbReference type="Proteomes" id="UP000187203"/>
    </source>
</evidence>
<reference evidence="2" key="1">
    <citation type="submission" date="2013-09" db="EMBL/GenBank/DDBJ databases">
        <title>Corchorus olitorius genome sequencing.</title>
        <authorList>
            <person name="Alam M."/>
            <person name="Haque M.S."/>
            <person name="Islam M.S."/>
            <person name="Emdad E.M."/>
            <person name="Islam M.M."/>
            <person name="Ahmed B."/>
            <person name="Halim A."/>
            <person name="Hossen Q.M.M."/>
            <person name="Hossain M.Z."/>
            <person name="Ahmed R."/>
            <person name="Khan M.M."/>
            <person name="Islam R."/>
            <person name="Rashid M.M."/>
            <person name="Khan S.A."/>
            <person name="Rahman M.S."/>
            <person name="Alam M."/>
            <person name="Yahiya A.S."/>
            <person name="Khan M.S."/>
            <person name="Azam M.S."/>
            <person name="Haque T."/>
            <person name="Lashkar M.Z.H."/>
            <person name="Akhand A.I."/>
            <person name="Morshed G."/>
            <person name="Roy S."/>
            <person name="Uddin K.S."/>
            <person name="Rabeya T."/>
            <person name="Hossain A.S."/>
            <person name="Chowdhury A."/>
            <person name="Snigdha A.R."/>
            <person name="Mortoza M.S."/>
            <person name="Matin S.A."/>
            <person name="Hoque S.M.E."/>
            <person name="Islam M.K."/>
            <person name="Roy D.K."/>
            <person name="Haider R."/>
            <person name="Moosa M.M."/>
            <person name="Elias S.M."/>
            <person name="Hasan A.M."/>
            <person name="Jahan S."/>
            <person name="Shafiuddin M."/>
            <person name="Mahmood N."/>
            <person name="Shommy N.S."/>
        </authorList>
    </citation>
    <scope>NUCLEOTIDE SEQUENCE [LARGE SCALE GENOMIC DNA]</scope>
    <source>
        <strain evidence="2">cv. O-4</strain>
    </source>
</reference>
<protein>
    <submittedName>
        <fullName evidence="1">Uncharacterized protein</fullName>
    </submittedName>
</protein>
<name>A0A1R3IMY4_9ROSI</name>
<comment type="caution">
    <text evidence="1">The sequence shown here is derived from an EMBL/GenBank/DDBJ whole genome shotgun (WGS) entry which is preliminary data.</text>
</comment>
<proteinExistence type="predicted"/>
<accession>A0A1R3IMY4</accession>
<keyword evidence="2" id="KW-1185">Reference proteome</keyword>
<sequence length="40" mass="4490">MAISHAHRCELGLLSTVWRTIGAEKLQTLEIMKFSPLNHG</sequence>
<gene>
    <name evidence="1" type="ORF">COLO4_22309</name>
</gene>
<organism evidence="1 2">
    <name type="scientific">Corchorus olitorius</name>
    <dbReference type="NCBI Taxonomy" id="93759"/>
    <lineage>
        <taxon>Eukaryota</taxon>
        <taxon>Viridiplantae</taxon>
        <taxon>Streptophyta</taxon>
        <taxon>Embryophyta</taxon>
        <taxon>Tracheophyta</taxon>
        <taxon>Spermatophyta</taxon>
        <taxon>Magnoliopsida</taxon>
        <taxon>eudicotyledons</taxon>
        <taxon>Gunneridae</taxon>
        <taxon>Pentapetalae</taxon>
        <taxon>rosids</taxon>
        <taxon>malvids</taxon>
        <taxon>Malvales</taxon>
        <taxon>Malvaceae</taxon>
        <taxon>Grewioideae</taxon>
        <taxon>Apeibeae</taxon>
        <taxon>Corchorus</taxon>
    </lineage>
</organism>